<dbReference type="InterPro" id="IPR029343">
    <property type="entry name" value="CCDC14"/>
</dbReference>
<dbReference type="Ensembl" id="ENSMMDT00005030445.1">
    <property type="protein sequence ID" value="ENSMMDP00005029749.1"/>
    <property type="gene ID" value="ENSMMDG00005014129.1"/>
</dbReference>
<feature type="region of interest" description="Disordered" evidence="2">
    <location>
        <begin position="80"/>
        <end position="304"/>
    </location>
</feature>
<dbReference type="GeneTree" id="ENSGT00390000017916"/>
<dbReference type="InParanoid" id="A0A667Z154"/>
<dbReference type="Proteomes" id="UP000472263">
    <property type="component" value="Chromosome 2"/>
</dbReference>
<sequence>MRGTAKHKVVSSGRLTGGVKGQPGRSRVSQKPAAWKEPSYSLYSTDSEDQVTTIHNGLDRCAALLNGILQAERAEAKPGLTGRVEGGAAKPKVSVGRKITKKTVTKKAPAQKSSLSSQAHPGLTASQQSRPPFPAAVQRRAASPAVRRPVPSPVATADPGRPAKQHPRAKPELIPPDLGTGAHFNTRLTTSTPTLSLERPVSPRTEHPANTNPPGQQQLSAQPDAPEQHRPESEASGASNPQGTPTLERCGHREATSAGADEEEERVPVKDTNHLNISDKHPHTHEGDTDSNTHSSLQLEPGQQDTLRLHRDAPGAGRDGRAAETEGKVKEVQHLLGELKARITGQDAAQLLSDLEQTVSLLPLAADRSNIQAEVALMLQPLYSQNTQLRRRLRILNQQLQQREKTERESTDRQCDSEVWTMQAELSAAQSQLQQLQDDVTELRQALQDTHRQLRETEAENTLIKTDLETASRRLLESERERSEVALLAQQRLEEIQNLNRILQTRVSSAVTESSATCPPLTKQLLDQYQHRQDPSDPAPDTISQYLISLGQGGCVLAGRSDVEPTVSVGETAGGSVCTLEQEGSVCAPAEREGKQSEQQKLTFIPQRETMMSLHPDMSSQQTDGLPVASEAPSQSLDAVFKLLQKSKSLVGPHLETHGQSSERQLEKGQRLLFDSSLSQWEVGSVLSDCSAASGSTFNTRDEVAFRDGLAALDASIASLQRTIKMDLGR</sequence>
<feature type="compositionally biased region" description="Polar residues" evidence="2">
    <location>
        <begin position="208"/>
        <end position="221"/>
    </location>
</feature>
<evidence type="ECO:0000256" key="2">
    <source>
        <dbReference type="SAM" id="MobiDB-lite"/>
    </source>
</evidence>
<dbReference type="Pfam" id="PF15254">
    <property type="entry name" value="CCDC14"/>
    <property type="match status" value="3"/>
</dbReference>
<evidence type="ECO:0000313" key="4">
    <source>
        <dbReference type="Proteomes" id="UP000472263"/>
    </source>
</evidence>
<keyword evidence="1" id="KW-0175">Coiled coil</keyword>
<feature type="compositionally biased region" description="Polar residues" evidence="2">
    <location>
        <begin position="290"/>
        <end position="304"/>
    </location>
</feature>
<protein>
    <recommendedName>
        <fullName evidence="5">Coiled-coil domain containing 14</fullName>
    </recommendedName>
</protein>
<dbReference type="GO" id="GO:0071539">
    <property type="term" value="P:protein localization to centrosome"/>
    <property type="evidence" value="ECO:0007669"/>
    <property type="project" value="TreeGrafter"/>
</dbReference>
<dbReference type="OrthoDB" id="10014807at2759"/>
<proteinExistence type="predicted"/>
<feature type="compositionally biased region" description="Low complexity" evidence="2">
    <location>
        <begin position="135"/>
        <end position="155"/>
    </location>
</feature>
<dbReference type="CTD" id="64770"/>
<reference evidence="3" key="2">
    <citation type="submission" date="2025-08" db="UniProtKB">
        <authorList>
            <consortium name="Ensembl"/>
        </authorList>
    </citation>
    <scope>IDENTIFICATION</scope>
</reference>
<dbReference type="GeneID" id="115370236"/>
<evidence type="ECO:0008006" key="5">
    <source>
        <dbReference type="Google" id="ProtNLM"/>
    </source>
</evidence>
<dbReference type="AlphaFoldDB" id="A0A667Z154"/>
<dbReference type="GO" id="GO:0034451">
    <property type="term" value="C:centriolar satellite"/>
    <property type="evidence" value="ECO:0007669"/>
    <property type="project" value="TreeGrafter"/>
</dbReference>
<feature type="compositionally biased region" description="Polar residues" evidence="2">
    <location>
        <begin position="111"/>
        <end position="130"/>
    </location>
</feature>
<feature type="compositionally biased region" description="Polar residues" evidence="2">
    <location>
        <begin position="236"/>
        <end position="245"/>
    </location>
</feature>
<feature type="compositionally biased region" description="Basic and acidic residues" evidence="2">
    <location>
        <begin position="266"/>
        <end position="288"/>
    </location>
</feature>
<feature type="compositionally biased region" description="Low complexity" evidence="2">
    <location>
        <begin position="186"/>
        <end position="200"/>
    </location>
</feature>
<evidence type="ECO:0000313" key="3">
    <source>
        <dbReference type="Ensembl" id="ENSMMDP00005029749.1"/>
    </source>
</evidence>
<accession>A0A667Z154</accession>
<feature type="coiled-coil region" evidence="1">
    <location>
        <begin position="386"/>
        <end position="474"/>
    </location>
</feature>
<reference evidence="3" key="3">
    <citation type="submission" date="2025-09" db="UniProtKB">
        <authorList>
            <consortium name="Ensembl"/>
        </authorList>
    </citation>
    <scope>IDENTIFICATION</scope>
</reference>
<feature type="region of interest" description="Disordered" evidence="2">
    <location>
        <begin position="1"/>
        <end position="39"/>
    </location>
</feature>
<gene>
    <name evidence="3" type="primary">ccdc14</name>
</gene>
<dbReference type="RefSeq" id="XP_029923025.1">
    <property type="nucleotide sequence ID" value="XM_030067165.1"/>
</dbReference>
<organism evidence="3 4">
    <name type="scientific">Myripristis murdjan</name>
    <name type="common">pinecone soldierfish</name>
    <dbReference type="NCBI Taxonomy" id="586833"/>
    <lineage>
        <taxon>Eukaryota</taxon>
        <taxon>Metazoa</taxon>
        <taxon>Chordata</taxon>
        <taxon>Craniata</taxon>
        <taxon>Vertebrata</taxon>
        <taxon>Euteleostomi</taxon>
        <taxon>Actinopterygii</taxon>
        <taxon>Neopterygii</taxon>
        <taxon>Teleostei</taxon>
        <taxon>Neoteleostei</taxon>
        <taxon>Acanthomorphata</taxon>
        <taxon>Holocentriformes</taxon>
        <taxon>Holocentridae</taxon>
        <taxon>Myripristis</taxon>
    </lineage>
</organism>
<reference evidence="3" key="1">
    <citation type="submission" date="2019-06" db="EMBL/GenBank/DDBJ databases">
        <authorList>
            <consortium name="Wellcome Sanger Institute Data Sharing"/>
        </authorList>
    </citation>
    <scope>NUCLEOTIDE SEQUENCE [LARGE SCALE GENOMIC DNA]</scope>
</reference>
<keyword evidence="4" id="KW-1185">Reference proteome</keyword>
<name>A0A667Z154_9TELE</name>
<dbReference type="PANTHER" id="PTHR22367:SF2">
    <property type="entry name" value="COILED-COIL DOMAIN-CONTAINING PROTEIN 14"/>
    <property type="match status" value="1"/>
</dbReference>
<evidence type="ECO:0000256" key="1">
    <source>
        <dbReference type="SAM" id="Coils"/>
    </source>
</evidence>
<dbReference type="PANTHER" id="PTHR22367">
    <property type="entry name" value="COILED-COIL DOMAIN-CONTAINING PROTEIN 14"/>
    <property type="match status" value="1"/>
</dbReference>